<accession>A0A7K1U5L2</accession>
<dbReference type="RefSeq" id="WP_157307095.1">
    <property type="nucleotide sequence ID" value="NZ_WRXN01000006.1"/>
</dbReference>
<protein>
    <submittedName>
        <fullName evidence="1">Uncharacterized protein</fullName>
    </submittedName>
</protein>
<comment type="caution">
    <text evidence="1">The sequence shown here is derived from an EMBL/GenBank/DDBJ whole genome shotgun (WGS) entry which is preliminary data.</text>
</comment>
<proteinExistence type="predicted"/>
<sequence length="222" mass="25406">MRRHQLVKKQRGHAAERLHNDPIFEGTRKHWQEFSVAGQGALLLRQVMESIITRTRDRKRYSALVKVLLQVLKTDTSHILGERQLLYSDLHLLKGVEFNYGTPFEKIFRVNYYTTIKRKTGSLQVTFTPFNPQAQVIAPLPATHFKITTAAAALDFNKRNFLMKWHATEAIPLNDTLTGKMTATVKLNGGKHPLLLFLHLSFFNDGQKLEQEIISIVDISVS</sequence>
<name>A0A7K1U5L2_9BACT</name>
<organism evidence="1 2">
    <name type="scientific">Chitinophaga tropicalis</name>
    <dbReference type="NCBI Taxonomy" id="2683588"/>
    <lineage>
        <taxon>Bacteria</taxon>
        <taxon>Pseudomonadati</taxon>
        <taxon>Bacteroidota</taxon>
        <taxon>Chitinophagia</taxon>
        <taxon>Chitinophagales</taxon>
        <taxon>Chitinophagaceae</taxon>
        <taxon>Chitinophaga</taxon>
    </lineage>
</organism>
<evidence type="ECO:0000313" key="1">
    <source>
        <dbReference type="EMBL" id="MVT09651.1"/>
    </source>
</evidence>
<dbReference type="AlphaFoldDB" id="A0A7K1U5L2"/>
<dbReference type="Proteomes" id="UP000461730">
    <property type="component" value="Unassembled WGS sequence"/>
</dbReference>
<evidence type="ECO:0000313" key="2">
    <source>
        <dbReference type="Proteomes" id="UP000461730"/>
    </source>
</evidence>
<gene>
    <name evidence="1" type="ORF">GO493_15385</name>
</gene>
<reference evidence="1 2" key="1">
    <citation type="submission" date="2019-12" db="EMBL/GenBank/DDBJ databases">
        <title>Chitinophaga sp. strain ysch24 (GDMCC 1.1355), whole genome shotgun sequence.</title>
        <authorList>
            <person name="Zhang X."/>
        </authorList>
    </citation>
    <scope>NUCLEOTIDE SEQUENCE [LARGE SCALE GENOMIC DNA]</scope>
    <source>
        <strain evidence="2">ysch24</strain>
    </source>
</reference>
<dbReference type="EMBL" id="WRXN01000006">
    <property type="protein sequence ID" value="MVT09651.1"/>
    <property type="molecule type" value="Genomic_DNA"/>
</dbReference>
<keyword evidence="2" id="KW-1185">Reference proteome</keyword>